<gene>
    <name evidence="1" type="ORF">OPT61_g9554</name>
</gene>
<accession>A0ACC2HUM2</accession>
<dbReference type="EMBL" id="JAPHNI010001176">
    <property type="protein sequence ID" value="KAJ8106413.1"/>
    <property type="molecule type" value="Genomic_DNA"/>
</dbReference>
<protein>
    <submittedName>
        <fullName evidence="1">Uncharacterized protein</fullName>
    </submittedName>
</protein>
<sequence>MLGCTLYRLGRYNEAEVPLRQAVLGHEKTLGKGAENTLAKTLLEHAAEGHREGLGEGDQGAIENLYWLGRTLCKLGKQAQAGKLLEQAAGRRKVSFGEDDEYTLNNLYRLRRAVTGYEKSNVTGTTSEQVTSNGQTVLNTANTSKPLTVNPVTESAAGLTLSASDTASQSTEQLGHLFATRDASNEIYTDLEISQISILLKNICPPWSQSPRTYIILRVIGQLGSFNDLLHVGFTDHWLPATERSLPEILSQSSRAAFVSAQHLVLTKSVSVEKGQHCHFDHGEPLPFTSNGILGDGGFGVIDHVTSTISLNEFARKRVRRSAAFRGPRSRNIKQFIAEIEMLKRLRHRHIVELVGSYTDSRCIALLMLPIAEMDLSKYLVLATVSKHPELRSFFGCLASALDYLHEEKIRHKDIKLSNILVSYGVVLFADFGLSLDFEDASGSTTTGNVDGLTKRYCAPEVAAEESRNTRSDIWSLGVVYIEMLVVLKGSTVADMNTFFEETGSQHVYIRTNIEALPIYMAHLRSLGQASDNRALVWIQQMLSLDQQARPTASSLLSWIHADTDPVDEDEGTSFCGTCCSSHEEVFSDLGD</sequence>
<reference evidence="1" key="1">
    <citation type="submission" date="2022-11" db="EMBL/GenBank/DDBJ databases">
        <title>Genome Sequence of Boeremia exigua.</title>
        <authorList>
            <person name="Buettner E."/>
        </authorList>
    </citation>
    <scope>NUCLEOTIDE SEQUENCE</scope>
    <source>
        <strain evidence="1">CU02</strain>
    </source>
</reference>
<proteinExistence type="predicted"/>
<comment type="caution">
    <text evidence="1">The sequence shown here is derived from an EMBL/GenBank/DDBJ whole genome shotgun (WGS) entry which is preliminary data.</text>
</comment>
<keyword evidence="2" id="KW-1185">Reference proteome</keyword>
<evidence type="ECO:0000313" key="2">
    <source>
        <dbReference type="Proteomes" id="UP001153331"/>
    </source>
</evidence>
<dbReference type="Proteomes" id="UP001153331">
    <property type="component" value="Unassembled WGS sequence"/>
</dbReference>
<name>A0ACC2HUM2_9PLEO</name>
<organism evidence="1 2">
    <name type="scientific">Boeremia exigua</name>
    <dbReference type="NCBI Taxonomy" id="749465"/>
    <lineage>
        <taxon>Eukaryota</taxon>
        <taxon>Fungi</taxon>
        <taxon>Dikarya</taxon>
        <taxon>Ascomycota</taxon>
        <taxon>Pezizomycotina</taxon>
        <taxon>Dothideomycetes</taxon>
        <taxon>Pleosporomycetidae</taxon>
        <taxon>Pleosporales</taxon>
        <taxon>Pleosporineae</taxon>
        <taxon>Didymellaceae</taxon>
        <taxon>Boeremia</taxon>
    </lineage>
</organism>
<evidence type="ECO:0000313" key="1">
    <source>
        <dbReference type="EMBL" id="KAJ8106413.1"/>
    </source>
</evidence>